<dbReference type="InterPro" id="IPR018723">
    <property type="entry name" value="DUF2254_membrane"/>
</dbReference>
<comment type="caution">
    <text evidence="2">The sequence shown here is derived from an EMBL/GenBank/DDBJ whole genome shotgun (WGS) entry which is preliminary data.</text>
</comment>
<evidence type="ECO:0000313" key="3">
    <source>
        <dbReference type="Proteomes" id="UP000652354"/>
    </source>
</evidence>
<organism evidence="2 3">
    <name type="scientific">Demequina activiva</name>
    <dbReference type="NCBI Taxonomy" id="1582364"/>
    <lineage>
        <taxon>Bacteria</taxon>
        <taxon>Bacillati</taxon>
        <taxon>Actinomycetota</taxon>
        <taxon>Actinomycetes</taxon>
        <taxon>Micrococcales</taxon>
        <taxon>Demequinaceae</taxon>
        <taxon>Demequina</taxon>
    </lineage>
</organism>
<dbReference type="AlphaFoldDB" id="A0A919UK46"/>
<name>A0A919UK46_9MICO</name>
<feature type="transmembrane region" description="Helical" evidence="1">
    <location>
        <begin position="105"/>
        <end position="128"/>
    </location>
</feature>
<sequence length="424" mass="44703">MSTNGWMSAVGRVTERIWFRLTLFGVVAILLALLARLVGELVPGSITIDFGQDSVSGILQILATSMLAVTTFSLTAMISAYASASAGTTPRATQLLIADRTSQNALSTFLGSFVFAIVGIVALSTSYYGESGRTVLYVGTLVVIALIVVTLMRWIHHLTEFGRMADVIDRVERAATDAACEHARSPHLGGAPPVEIPAAARPLAASRAGCVTGIDMAELATICDSARLTVHVHALPGAAVGLGRPLATVEGTADEATVERLRGVFRIEDHRTYEQDPRLGYVALAEIGSRALSPSTNDPGSAIEALNAIQRVLTRMLTTTTTDAEVRHPRVHVPTVTLEDIVEDALRPLARDGAAVVEVGLRIQRVIGDIIGIVSADDASVLRKASTRAERRAVGGLADAGDQELVTAAALEVRAREAGSALHP</sequence>
<evidence type="ECO:0000256" key="1">
    <source>
        <dbReference type="SAM" id="Phobius"/>
    </source>
</evidence>
<evidence type="ECO:0000313" key="2">
    <source>
        <dbReference type="EMBL" id="GIG54535.1"/>
    </source>
</evidence>
<dbReference type="Proteomes" id="UP000652354">
    <property type="component" value="Unassembled WGS sequence"/>
</dbReference>
<gene>
    <name evidence="2" type="ORF">Dac01nite_12870</name>
</gene>
<keyword evidence="3" id="KW-1185">Reference proteome</keyword>
<keyword evidence="1" id="KW-1133">Transmembrane helix</keyword>
<accession>A0A919UK46</accession>
<protein>
    <recommendedName>
        <fullName evidence="4">DUF2254 domain-containing protein</fullName>
    </recommendedName>
</protein>
<dbReference type="RefSeq" id="WP_203654623.1">
    <property type="nucleotide sequence ID" value="NZ_BONR01000002.1"/>
</dbReference>
<keyword evidence="1" id="KW-0472">Membrane</keyword>
<proteinExistence type="predicted"/>
<reference evidence="2" key="1">
    <citation type="submission" date="2021-01" db="EMBL/GenBank/DDBJ databases">
        <title>Whole genome shotgun sequence of Demequina activiva NBRC 110675.</title>
        <authorList>
            <person name="Komaki H."/>
            <person name="Tamura T."/>
        </authorList>
    </citation>
    <scope>NUCLEOTIDE SEQUENCE</scope>
    <source>
        <strain evidence="2">NBRC 110675</strain>
    </source>
</reference>
<dbReference type="EMBL" id="BONR01000002">
    <property type="protein sequence ID" value="GIG54535.1"/>
    <property type="molecule type" value="Genomic_DNA"/>
</dbReference>
<feature type="transmembrane region" description="Helical" evidence="1">
    <location>
        <begin position="17"/>
        <end position="38"/>
    </location>
</feature>
<evidence type="ECO:0008006" key="4">
    <source>
        <dbReference type="Google" id="ProtNLM"/>
    </source>
</evidence>
<feature type="transmembrane region" description="Helical" evidence="1">
    <location>
        <begin position="58"/>
        <end position="84"/>
    </location>
</feature>
<keyword evidence="1" id="KW-0812">Transmembrane</keyword>
<dbReference type="Pfam" id="PF10011">
    <property type="entry name" value="DUF2254"/>
    <property type="match status" value="1"/>
</dbReference>
<feature type="transmembrane region" description="Helical" evidence="1">
    <location>
        <begin position="134"/>
        <end position="155"/>
    </location>
</feature>